<dbReference type="EnsemblMetazoa" id="tetur08g01440.1">
    <property type="protein sequence ID" value="tetur08g01440.1"/>
    <property type="gene ID" value="tetur08g01440"/>
</dbReference>
<feature type="transmembrane region" description="Helical" evidence="1">
    <location>
        <begin position="327"/>
        <end position="349"/>
    </location>
</feature>
<dbReference type="HOGENOM" id="CLU_638317_0_0_1"/>
<feature type="transmembrane region" description="Helical" evidence="1">
    <location>
        <begin position="292"/>
        <end position="315"/>
    </location>
</feature>
<dbReference type="AlphaFoldDB" id="T1KAR5"/>
<feature type="transmembrane region" description="Helical" evidence="1">
    <location>
        <begin position="224"/>
        <end position="246"/>
    </location>
</feature>
<feature type="transmembrane region" description="Helical" evidence="1">
    <location>
        <begin position="182"/>
        <end position="204"/>
    </location>
</feature>
<evidence type="ECO:0000256" key="1">
    <source>
        <dbReference type="SAM" id="Phobius"/>
    </source>
</evidence>
<keyword evidence="1" id="KW-1133">Transmembrane helix</keyword>
<accession>T1KAR5</accession>
<feature type="transmembrane region" description="Helical" evidence="1">
    <location>
        <begin position="117"/>
        <end position="136"/>
    </location>
</feature>
<evidence type="ECO:0000313" key="3">
    <source>
        <dbReference type="Proteomes" id="UP000015104"/>
    </source>
</evidence>
<keyword evidence="1" id="KW-0472">Membrane</keyword>
<feature type="transmembrane region" description="Helical" evidence="1">
    <location>
        <begin position="68"/>
        <end position="92"/>
    </location>
</feature>
<dbReference type="Proteomes" id="UP000015104">
    <property type="component" value="Unassembled WGS sequence"/>
</dbReference>
<reference evidence="2" key="2">
    <citation type="submission" date="2015-06" db="UniProtKB">
        <authorList>
            <consortium name="EnsemblMetazoa"/>
        </authorList>
    </citation>
    <scope>IDENTIFICATION</scope>
</reference>
<reference evidence="3" key="1">
    <citation type="submission" date="2011-08" db="EMBL/GenBank/DDBJ databases">
        <authorList>
            <person name="Rombauts S."/>
        </authorList>
    </citation>
    <scope>NUCLEOTIDE SEQUENCE</scope>
    <source>
        <strain evidence="3">London</strain>
    </source>
</reference>
<evidence type="ECO:0008006" key="4">
    <source>
        <dbReference type="Google" id="ProtNLM"/>
    </source>
</evidence>
<keyword evidence="1" id="KW-0812">Transmembrane</keyword>
<protein>
    <recommendedName>
        <fullName evidence="4">Gustatory receptor</fullName>
    </recommendedName>
</protein>
<proteinExistence type="predicted"/>
<evidence type="ECO:0000313" key="2">
    <source>
        <dbReference type="EnsemblMetazoa" id="tetur08g01440.1"/>
    </source>
</evidence>
<keyword evidence="3" id="KW-1185">Reference proteome</keyword>
<name>T1KAR5_TETUR</name>
<organism evidence="2 3">
    <name type="scientific">Tetranychus urticae</name>
    <name type="common">Two-spotted spider mite</name>
    <dbReference type="NCBI Taxonomy" id="32264"/>
    <lineage>
        <taxon>Eukaryota</taxon>
        <taxon>Metazoa</taxon>
        <taxon>Ecdysozoa</taxon>
        <taxon>Arthropoda</taxon>
        <taxon>Chelicerata</taxon>
        <taxon>Arachnida</taxon>
        <taxon>Acari</taxon>
        <taxon>Acariformes</taxon>
        <taxon>Trombidiformes</taxon>
        <taxon>Prostigmata</taxon>
        <taxon>Eleutherengona</taxon>
        <taxon>Raphignathae</taxon>
        <taxon>Tetranychoidea</taxon>
        <taxon>Tetranychidae</taxon>
        <taxon>Tetranychus</taxon>
    </lineage>
</organism>
<sequence length="430" mass="49898">MNRFIRGYRCCYSKTKKIKKIRFDFSIKSISKVSNLNVTKSDLLRAIDDLEHFVRSTRTLDRSKSCKYFQLQSLIILILSLFKAIQFLVLSLTDNEATILYLGDFFVSTSVRKELNYIIHFGIIMPCMVKIFLLHLNRLNRKSILNILDEYKESLQEPNKEFVFLSHNKQLFRNIYYSCIKMYKYTSIGVICVFLAFHSTSITYNYSSLKLLFFQLINLLTEAILYYLIFASALWLFIIAMLLGSLTSLSISELTTECNRLNSVGKYTWTIATTFYFKLNLLSNWIDCFNAQVAWIFLAIYIYAAFHNILIFFYLTQFTFDDLGVKLLLVFSNLLVIIIIYGTVLYASVIGQKAGVLHRSIFQLKADTGKSFNLKVALKKLQALERMAAHKMGAYIGNYIYLDNNNTLILTLECGSLYLLFCTNINRNNQ</sequence>
<dbReference type="EMBL" id="CAEY01001942">
    <property type="status" value="NOT_ANNOTATED_CDS"/>
    <property type="molecule type" value="Genomic_DNA"/>
</dbReference>